<name>A0A179FGT1_METCM</name>
<evidence type="ECO:0000256" key="1">
    <source>
        <dbReference type="ARBA" id="ARBA00004685"/>
    </source>
</evidence>
<dbReference type="EMBL" id="LSBJ02000005">
    <property type="protein sequence ID" value="OAQ64736.1"/>
    <property type="molecule type" value="Genomic_DNA"/>
</dbReference>
<dbReference type="Pfam" id="PF11807">
    <property type="entry name" value="UstYa"/>
    <property type="match status" value="1"/>
</dbReference>
<proteinExistence type="inferred from homology"/>
<dbReference type="AlphaFoldDB" id="A0A179FGT1"/>
<dbReference type="PANTHER" id="PTHR33365">
    <property type="entry name" value="YALI0B05434P"/>
    <property type="match status" value="1"/>
</dbReference>
<evidence type="ECO:0000256" key="2">
    <source>
        <dbReference type="ARBA" id="ARBA00035112"/>
    </source>
</evidence>
<feature type="transmembrane region" description="Helical" evidence="3">
    <location>
        <begin position="39"/>
        <end position="63"/>
    </location>
</feature>
<organism evidence="4 5">
    <name type="scientific">Pochonia chlamydosporia 170</name>
    <dbReference type="NCBI Taxonomy" id="1380566"/>
    <lineage>
        <taxon>Eukaryota</taxon>
        <taxon>Fungi</taxon>
        <taxon>Dikarya</taxon>
        <taxon>Ascomycota</taxon>
        <taxon>Pezizomycotina</taxon>
        <taxon>Sordariomycetes</taxon>
        <taxon>Hypocreomycetidae</taxon>
        <taxon>Hypocreales</taxon>
        <taxon>Clavicipitaceae</taxon>
        <taxon>Pochonia</taxon>
    </lineage>
</organism>
<evidence type="ECO:0000256" key="3">
    <source>
        <dbReference type="SAM" id="Phobius"/>
    </source>
</evidence>
<reference evidence="4 5" key="1">
    <citation type="journal article" date="2016" name="PLoS Pathog.">
        <title>Biosynthesis of antibiotic leucinostatins in bio-control fungus Purpureocillium lilacinum and their inhibition on phytophthora revealed by genome mining.</title>
        <authorList>
            <person name="Wang G."/>
            <person name="Liu Z."/>
            <person name="Lin R."/>
            <person name="Li E."/>
            <person name="Mao Z."/>
            <person name="Ling J."/>
            <person name="Yang Y."/>
            <person name="Yin W.B."/>
            <person name="Xie B."/>
        </authorList>
    </citation>
    <scope>NUCLEOTIDE SEQUENCE [LARGE SCALE GENOMIC DNA]</scope>
    <source>
        <strain evidence="4">170</strain>
    </source>
</reference>
<dbReference type="Proteomes" id="UP000078397">
    <property type="component" value="Unassembled WGS sequence"/>
</dbReference>
<dbReference type="OrthoDB" id="3687641at2759"/>
<comment type="pathway">
    <text evidence="1">Mycotoxin biosynthesis.</text>
</comment>
<keyword evidence="5" id="KW-1185">Reference proteome</keyword>
<keyword evidence="3" id="KW-0812">Transmembrane</keyword>
<evidence type="ECO:0000313" key="4">
    <source>
        <dbReference type="EMBL" id="OAQ64736.1"/>
    </source>
</evidence>
<dbReference type="STRING" id="1380566.A0A179FGT1"/>
<dbReference type="InterPro" id="IPR021765">
    <property type="entry name" value="UstYa-like"/>
</dbReference>
<dbReference type="RefSeq" id="XP_018142050.1">
    <property type="nucleotide sequence ID" value="XM_018285082.1"/>
</dbReference>
<evidence type="ECO:0000313" key="5">
    <source>
        <dbReference type="Proteomes" id="UP000078397"/>
    </source>
</evidence>
<comment type="caution">
    <text evidence="4">The sequence shown here is derived from an EMBL/GenBank/DDBJ whole genome shotgun (WGS) entry which is preliminary data.</text>
</comment>
<keyword evidence="3" id="KW-0472">Membrane</keyword>
<protein>
    <recommendedName>
        <fullName evidence="6">Tat pathway signal sequence</fullName>
    </recommendedName>
</protein>
<gene>
    <name evidence="4" type="ORF">VFPPC_05971</name>
</gene>
<dbReference type="KEGG" id="pchm:VFPPC_05971"/>
<sequence>MLSEDSAYERLKSLDRDDDDSHDGHASPINASVRLPRKLFITLLLCNILLFVASVYVLLVATFGRPAPSELECAKIVSPYSPIWEAVEFWEGNFDNDFTHPSKYRGPPTLELEQTWHNLFGDRGVGVDYAGLKKLNKTQNIHQYLTTVGSDPKNPTYGGAIEALHQLHCLNVIRQYTWPLEMYNKSWGSLYPVDFDDPVVARTHVDHCLETIRLSIMCYADVTPVMLRYDRATGERQTDFNTHHKCRDFEKIMAYLQKNGVEIANPAA</sequence>
<comment type="similarity">
    <text evidence="2">Belongs to the ustYa family.</text>
</comment>
<dbReference type="PANTHER" id="PTHR33365:SF4">
    <property type="entry name" value="CYCLOCHLOROTINE BIOSYNTHESIS PROTEIN O"/>
    <property type="match status" value="1"/>
</dbReference>
<dbReference type="GO" id="GO:0043386">
    <property type="term" value="P:mycotoxin biosynthetic process"/>
    <property type="evidence" value="ECO:0007669"/>
    <property type="project" value="InterPro"/>
</dbReference>
<keyword evidence="3" id="KW-1133">Transmembrane helix</keyword>
<accession>A0A179FGT1</accession>
<dbReference type="GeneID" id="28849076"/>
<evidence type="ECO:0008006" key="6">
    <source>
        <dbReference type="Google" id="ProtNLM"/>
    </source>
</evidence>